<evidence type="ECO:0000313" key="3">
    <source>
        <dbReference type="EMBL" id="NKZ01707.1"/>
    </source>
</evidence>
<evidence type="ECO:0000256" key="2">
    <source>
        <dbReference type="SAM" id="Phobius"/>
    </source>
</evidence>
<keyword evidence="2" id="KW-0812">Transmembrane</keyword>
<feature type="compositionally biased region" description="Pro residues" evidence="1">
    <location>
        <begin position="16"/>
        <end position="27"/>
    </location>
</feature>
<name>A0A7X6MI05_9ACTN</name>
<feature type="transmembrane region" description="Helical" evidence="2">
    <location>
        <begin position="100"/>
        <end position="118"/>
    </location>
</feature>
<feature type="region of interest" description="Disordered" evidence="1">
    <location>
        <begin position="1"/>
        <end position="72"/>
    </location>
</feature>
<dbReference type="EMBL" id="JAAXPG010000042">
    <property type="protein sequence ID" value="NKZ01707.1"/>
    <property type="molecule type" value="Genomic_DNA"/>
</dbReference>
<dbReference type="Proteomes" id="UP000553209">
    <property type="component" value="Unassembled WGS sequence"/>
</dbReference>
<keyword evidence="2" id="KW-0472">Membrane</keyword>
<keyword evidence="2" id="KW-1133">Transmembrane helix</keyword>
<feature type="compositionally biased region" description="Pro residues" evidence="1">
    <location>
        <begin position="48"/>
        <end position="59"/>
    </location>
</feature>
<sequence length="200" mass="21592">MSDSPKYPGGYHPEEFPPQDPPTPPQDSVPLAEAPRPPQEPAPVGGYEPPPPEPPPPGPRETTVEPVEEEPAVAAERFRRTTPARRKVIPARRGGGHWRLLAGTATYVMVVGGMADYVDPQTRALAHLVFWLLIGAAFLITLNRERRHDWEPGVRWPWLAGAFGGALAVEVLVLAFGSPAIIVGSVILLGLALFVLMLVG</sequence>
<dbReference type="AlphaFoldDB" id="A0A7X6MI05"/>
<keyword evidence="4" id="KW-1185">Reference proteome</keyword>
<proteinExistence type="predicted"/>
<feature type="transmembrane region" description="Helical" evidence="2">
    <location>
        <begin position="154"/>
        <end position="174"/>
    </location>
</feature>
<accession>A0A7X6MI05</accession>
<dbReference type="RefSeq" id="WP_082768297.1">
    <property type="nucleotide sequence ID" value="NZ_JAAXPG010000042.1"/>
</dbReference>
<evidence type="ECO:0000256" key="1">
    <source>
        <dbReference type="SAM" id="MobiDB-lite"/>
    </source>
</evidence>
<comment type="caution">
    <text evidence="3">The sequence shown here is derived from an EMBL/GenBank/DDBJ whole genome shotgun (WGS) entry which is preliminary data.</text>
</comment>
<evidence type="ECO:0000313" key="4">
    <source>
        <dbReference type="Proteomes" id="UP000553209"/>
    </source>
</evidence>
<protein>
    <submittedName>
        <fullName evidence="3">Uncharacterized protein</fullName>
    </submittedName>
</protein>
<feature type="transmembrane region" description="Helical" evidence="2">
    <location>
        <begin position="124"/>
        <end position="142"/>
    </location>
</feature>
<organism evidence="3 4">
    <name type="scientific">Nocardiopsis alborubida</name>
    <dbReference type="NCBI Taxonomy" id="146802"/>
    <lineage>
        <taxon>Bacteria</taxon>
        <taxon>Bacillati</taxon>
        <taxon>Actinomycetota</taxon>
        <taxon>Actinomycetes</taxon>
        <taxon>Streptosporangiales</taxon>
        <taxon>Nocardiopsidaceae</taxon>
        <taxon>Nocardiopsis</taxon>
    </lineage>
</organism>
<feature type="transmembrane region" description="Helical" evidence="2">
    <location>
        <begin position="180"/>
        <end position="199"/>
    </location>
</feature>
<reference evidence="3 4" key="1">
    <citation type="submission" date="2020-04" db="EMBL/GenBank/DDBJ databases">
        <title>MicrobeNet Type strains.</title>
        <authorList>
            <person name="Nicholson A.C."/>
        </authorList>
    </citation>
    <scope>NUCLEOTIDE SEQUENCE [LARGE SCALE GENOMIC DNA]</scope>
    <source>
        <strain evidence="3 4">ATCC 23612</strain>
    </source>
</reference>
<gene>
    <name evidence="3" type="ORF">HGB44_29160</name>
</gene>